<comment type="caution">
    <text evidence="2">The sequence shown here is derived from an EMBL/GenBank/DDBJ whole genome shotgun (WGS) entry which is preliminary data.</text>
</comment>
<dbReference type="OrthoDB" id="9256205at2"/>
<keyword evidence="1" id="KW-0812">Transmembrane</keyword>
<gene>
    <name evidence="2" type="ORF">LS71_000735</name>
</gene>
<organism evidence="2 3">
    <name type="scientific">Helicobacter jaachi</name>
    <dbReference type="NCBI Taxonomy" id="1677920"/>
    <lineage>
        <taxon>Bacteria</taxon>
        <taxon>Pseudomonadati</taxon>
        <taxon>Campylobacterota</taxon>
        <taxon>Epsilonproteobacteria</taxon>
        <taxon>Campylobacterales</taxon>
        <taxon>Helicobacteraceae</taxon>
        <taxon>Helicobacter</taxon>
    </lineage>
</organism>
<keyword evidence="3" id="KW-1185">Reference proteome</keyword>
<name>A0A4U8TBN7_9HELI</name>
<proteinExistence type="predicted"/>
<sequence length="298" mass="33846">MAIKFEKKVILGSITSFLVAAIGIIAVFFPSVFNLEKKKMQELSITLKNADDALEIWKFLEKNQGKVVALNINFSDNNGEFFKEYMVNKKDKEDRILCGSGKLKFKNGGFYEGFYFEEIRQYKHKTGECSDNLSENVYGDKNYNYEAEIIKHLGKANLDRDFDDSALDKKAMKAQFDVLVGGVAEIAQTADDGFLGYDFPQGGEIAFCNFFVLADEWGESQLCHTIMIPHATNNGKKYMFSGEQLKGVFFVNDFESIVYTPTNIEQLIQASSSGESKMLYQKAVLDPFDKKDLEMRNY</sequence>
<keyword evidence="1" id="KW-1133">Transmembrane helix</keyword>
<accession>A0A4U8TBN7</accession>
<protein>
    <submittedName>
        <fullName evidence="2">Uncharacterized protein</fullName>
    </submittedName>
</protein>
<dbReference type="RefSeq" id="WP_034354457.1">
    <property type="nucleotide sequence ID" value="NZ_JRPR02000001.1"/>
</dbReference>
<evidence type="ECO:0000313" key="2">
    <source>
        <dbReference type="EMBL" id="TLD97315.1"/>
    </source>
</evidence>
<dbReference type="AlphaFoldDB" id="A0A4U8TBN7"/>
<reference evidence="2 3" key="1">
    <citation type="journal article" date="2014" name="Genome Announc.">
        <title>Draft genome sequences of eight enterohepatic helicobacter species isolated from both laboratory and wild rodents.</title>
        <authorList>
            <person name="Sheh A."/>
            <person name="Shen Z."/>
            <person name="Fox J.G."/>
        </authorList>
    </citation>
    <scope>NUCLEOTIDE SEQUENCE [LARGE SCALE GENOMIC DNA]</scope>
    <source>
        <strain evidence="2 3">MIT 09-6949</strain>
    </source>
</reference>
<keyword evidence="1" id="KW-0472">Membrane</keyword>
<dbReference type="EMBL" id="JRPR02000001">
    <property type="protein sequence ID" value="TLD97315.1"/>
    <property type="molecule type" value="Genomic_DNA"/>
</dbReference>
<evidence type="ECO:0000313" key="3">
    <source>
        <dbReference type="Proteomes" id="UP000029733"/>
    </source>
</evidence>
<feature type="transmembrane region" description="Helical" evidence="1">
    <location>
        <begin position="9"/>
        <end position="33"/>
    </location>
</feature>
<dbReference type="Proteomes" id="UP000029733">
    <property type="component" value="Unassembled WGS sequence"/>
</dbReference>
<evidence type="ECO:0000256" key="1">
    <source>
        <dbReference type="SAM" id="Phobius"/>
    </source>
</evidence>